<evidence type="ECO:0000313" key="2">
    <source>
        <dbReference type="EMBL" id="CEG00363.1"/>
    </source>
</evidence>
<gene>
    <name evidence="2" type="ORF">OT_ostta16g01520</name>
</gene>
<accession>A0A096P7Y9</accession>
<dbReference type="Proteomes" id="UP000009170">
    <property type="component" value="Unassembled WGS sequence"/>
</dbReference>
<feature type="compositionally biased region" description="Basic and acidic residues" evidence="1">
    <location>
        <begin position="250"/>
        <end position="322"/>
    </location>
</feature>
<reference evidence="2 3" key="2">
    <citation type="journal article" date="2014" name="BMC Genomics">
        <title>An improved genome of the model marine alga Ostreococcus tauri unfolds by assessing Illumina de novo assemblies.</title>
        <authorList>
            <person name="Blanc-Mathieu R."/>
            <person name="Verhelst B."/>
            <person name="Derelle E."/>
            <person name="Rombauts S."/>
            <person name="Bouget F.Y."/>
            <person name="Carre I."/>
            <person name="Chateau A."/>
            <person name="Eyre-Walker A."/>
            <person name="Grimsley N."/>
            <person name="Moreau H."/>
            <person name="Piegu B."/>
            <person name="Rivals E."/>
            <person name="Schackwitz W."/>
            <person name="Van de Peer Y."/>
            <person name="Piganeau G."/>
        </authorList>
    </citation>
    <scope>NUCLEOTIDE SEQUENCE [LARGE SCALE GENOMIC DNA]</scope>
    <source>
        <strain evidence="3">OTTH 0595 / CCAP 157/2 / RCC745</strain>
    </source>
</reference>
<dbReference type="OrthoDB" id="515385at2759"/>
<name>A0A096P7Y9_OSTTA</name>
<dbReference type="InParanoid" id="A0A096P7Y9"/>
<dbReference type="KEGG" id="ota:OT_ostta16g01520"/>
<comment type="caution">
    <text evidence="2">The sequence shown here is derived from an EMBL/GenBank/DDBJ whole genome shotgun (WGS) entry which is preliminary data.</text>
</comment>
<dbReference type="GeneID" id="9830973"/>
<dbReference type="RefSeq" id="XP_022840341.1">
    <property type="nucleotide sequence ID" value="XM_022985543.1"/>
</dbReference>
<reference evidence="3" key="1">
    <citation type="journal article" date="2006" name="Proc. Natl. Acad. Sci. U.S.A.">
        <title>Genome analysis of the smallest free-living eukaryote Ostreococcus tauri unveils many unique features.</title>
        <authorList>
            <person name="Derelle E."/>
            <person name="Ferraz C."/>
            <person name="Rombauts S."/>
            <person name="Rouze P."/>
            <person name="Worden A.Z."/>
            <person name="Robbens S."/>
            <person name="Partensky F."/>
            <person name="Degroeve S."/>
            <person name="Echeynie S."/>
            <person name="Cooke R."/>
            <person name="Saeys Y."/>
            <person name="Wuyts J."/>
            <person name="Jabbari K."/>
            <person name="Bowler C."/>
            <person name="Panaud O."/>
            <person name="Piegu B."/>
            <person name="Ball S.G."/>
            <person name="Ral J.-P."/>
            <person name="Bouget F.-Y."/>
            <person name="Piganeau G."/>
            <person name="De Baets B."/>
            <person name="Picard A."/>
            <person name="Delseny M."/>
            <person name="Demaille J."/>
            <person name="Van de Peer Y."/>
            <person name="Moreau H."/>
        </authorList>
    </citation>
    <scope>NUCLEOTIDE SEQUENCE [LARGE SCALE GENOMIC DNA]</scope>
    <source>
        <strain evidence="3">OTTH 0595 / CCAP 157/2 / RCC745</strain>
    </source>
</reference>
<proteinExistence type="predicted"/>
<organism evidence="2 3">
    <name type="scientific">Ostreococcus tauri</name>
    <name type="common">Marine green alga</name>
    <dbReference type="NCBI Taxonomy" id="70448"/>
    <lineage>
        <taxon>Eukaryota</taxon>
        <taxon>Viridiplantae</taxon>
        <taxon>Chlorophyta</taxon>
        <taxon>Mamiellophyceae</taxon>
        <taxon>Mamiellales</taxon>
        <taxon>Bathycoccaceae</taxon>
        <taxon>Ostreococcus</taxon>
    </lineage>
</organism>
<dbReference type="EMBL" id="CAID01000016">
    <property type="protein sequence ID" value="CEG00363.1"/>
    <property type="molecule type" value="Genomic_DNA"/>
</dbReference>
<sequence length="337" mass="37439">MASRARDLEKSLAEPWPAHRCASSLDDALVCELKSRFAIMTPLARRGALYASVLAPKRAGANARVLALREVAIEDSDEWARHTAMAIDGKGERFDVDRLRIEVKAVDVVVRSIREAIANANASGSVVKMTSKAEMYLAPKSGSSETHGHFTLRERRAPKKRPISSGRPTPMANVSTINRAAKQEASMFAPTRKPMSGGASFLRDTSRAGSFGARARAGADRPGAKTMVIDVAEAAALGVSASADPLRMQAQEERERKRQREKEAKEERIKRLMEEREARKQEELSRKRQRDEEILEKKKAYRAEIEAKRAKQRIDEAQKDTIHTPSPTDDAPSRNWS</sequence>
<evidence type="ECO:0000313" key="3">
    <source>
        <dbReference type="Proteomes" id="UP000009170"/>
    </source>
</evidence>
<dbReference type="AlphaFoldDB" id="A0A096P7Y9"/>
<keyword evidence="3" id="KW-1185">Reference proteome</keyword>
<feature type="region of interest" description="Disordered" evidence="1">
    <location>
        <begin position="245"/>
        <end position="337"/>
    </location>
</feature>
<protein>
    <submittedName>
        <fullName evidence="2">Unnamed product</fullName>
    </submittedName>
</protein>
<evidence type="ECO:0000256" key="1">
    <source>
        <dbReference type="SAM" id="MobiDB-lite"/>
    </source>
</evidence>